<feature type="compositionally biased region" description="Polar residues" evidence="1">
    <location>
        <begin position="121"/>
        <end position="131"/>
    </location>
</feature>
<evidence type="ECO:0000313" key="2">
    <source>
        <dbReference type="EMBL" id="KAL3317614.1"/>
    </source>
</evidence>
<protein>
    <submittedName>
        <fullName evidence="2">Uncharacterized protein</fullName>
    </submittedName>
</protein>
<dbReference type="Proteomes" id="UP001626550">
    <property type="component" value="Unassembled WGS sequence"/>
</dbReference>
<gene>
    <name evidence="2" type="ORF">Ciccas_003739</name>
</gene>
<evidence type="ECO:0000256" key="1">
    <source>
        <dbReference type="SAM" id="MobiDB-lite"/>
    </source>
</evidence>
<accession>A0ABD2QDL9</accession>
<organism evidence="2 3">
    <name type="scientific">Cichlidogyrus casuarinus</name>
    <dbReference type="NCBI Taxonomy" id="1844966"/>
    <lineage>
        <taxon>Eukaryota</taxon>
        <taxon>Metazoa</taxon>
        <taxon>Spiralia</taxon>
        <taxon>Lophotrochozoa</taxon>
        <taxon>Platyhelminthes</taxon>
        <taxon>Monogenea</taxon>
        <taxon>Monopisthocotylea</taxon>
        <taxon>Dactylogyridea</taxon>
        <taxon>Ancyrocephalidae</taxon>
        <taxon>Cichlidogyrus</taxon>
    </lineage>
</organism>
<dbReference type="AlphaFoldDB" id="A0ABD2QDL9"/>
<comment type="caution">
    <text evidence="2">The sequence shown here is derived from an EMBL/GenBank/DDBJ whole genome shotgun (WGS) entry which is preliminary data.</text>
</comment>
<dbReference type="EMBL" id="JBJKFK010000355">
    <property type="protein sequence ID" value="KAL3317614.1"/>
    <property type="molecule type" value="Genomic_DNA"/>
</dbReference>
<proteinExistence type="predicted"/>
<feature type="non-terminal residue" evidence="2">
    <location>
        <position position="1"/>
    </location>
</feature>
<feature type="region of interest" description="Disordered" evidence="1">
    <location>
        <begin position="117"/>
        <end position="140"/>
    </location>
</feature>
<keyword evidence="3" id="KW-1185">Reference proteome</keyword>
<sequence>QPAQGAVASVINVGASEFWHVPLESTFSGFSGVYASGLTAATGMRSGKQFPAAETSSLKSDSSEYAVTNQYGVSAVNQAPNSPSHSGAEDPVGYARTGISLLTKNVDSEFDMSTFRRRHSTTAYNTESQRGPQRPSDLKRQHMNGMTMRNSQTPGPQRRPQLGAIDAPTERTIPYRRSSSVSRETAMNQRYQSQYATRAQLGLDSCIYGGVKVLPATSIQDLLRSRQKSLEPFSRDVSVKKPAFNQNGSCNAGSVHVLKIWSA</sequence>
<reference evidence="2 3" key="1">
    <citation type="submission" date="2024-11" db="EMBL/GenBank/DDBJ databases">
        <title>Adaptive evolution of stress response genes in parasites aligns with host niche diversity.</title>
        <authorList>
            <person name="Hahn C."/>
            <person name="Resl P."/>
        </authorList>
    </citation>
    <scope>NUCLEOTIDE SEQUENCE [LARGE SCALE GENOMIC DNA]</scope>
    <source>
        <strain evidence="2">EGGRZ-B1_66</strain>
        <tissue evidence="2">Body</tissue>
    </source>
</reference>
<evidence type="ECO:0000313" key="3">
    <source>
        <dbReference type="Proteomes" id="UP001626550"/>
    </source>
</evidence>
<name>A0ABD2QDL9_9PLAT</name>